<protein>
    <recommendedName>
        <fullName evidence="9">C2H2-type domain-containing protein</fullName>
    </recommendedName>
</protein>
<evidence type="ECO:0000256" key="5">
    <source>
        <dbReference type="ARBA" id="ARBA00023015"/>
    </source>
</evidence>
<reference evidence="10" key="2">
    <citation type="submission" date="2023-05" db="EMBL/GenBank/DDBJ databases">
        <authorList>
            <person name="Schelkunov M.I."/>
        </authorList>
    </citation>
    <scope>NUCLEOTIDE SEQUENCE</scope>
    <source>
        <strain evidence="10">Hsosn_3</strain>
        <tissue evidence="10">Leaf</tissue>
    </source>
</reference>
<dbReference type="GO" id="GO:0005634">
    <property type="term" value="C:nucleus"/>
    <property type="evidence" value="ECO:0007669"/>
    <property type="project" value="TreeGrafter"/>
</dbReference>
<dbReference type="EMBL" id="JAUIZM010000005">
    <property type="protein sequence ID" value="KAK1384811.1"/>
    <property type="molecule type" value="Genomic_DNA"/>
</dbReference>
<dbReference type="PROSITE" id="PS50157">
    <property type="entry name" value="ZINC_FINGER_C2H2_2"/>
    <property type="match status" value="2"/>
</dbReference>
<keyword evidence="11" id="KW-1185">Reference proteome</keyword>
<dbReference type="InterPro" id="IPR044653">
    <property type="entry name" value="AZF1/2/3-like"/>
</dbReference>
<keyword evidence="4" id="KW-0862">Zinc</keyword>
<evidence type="ECO:0000256" key="2">
    <source>
        <dbReference type="ARBA" id="ARBA00022737"/>
    </source>
</evidence>
<dbReference type="SUPFAM" id="SSF57667">
    <property type="entry name" value="beta-beta-alpha zinc fingers"/>
    <property type="match status" value="1"/>
</dbReference>
<feature type="domain" description="C2H2-type" evidence="9">
    <location>
        <begin position="340"/>
        <end position="367"/>
    </location>
</feature>
<keyword evidence="2" id="KW-0677">Repeat</keyword>
<dbReference type="GO" id="GO:0008270">
    <property type="term" value="F:zinc ion binding"/>
    <property type="evidence" value="ECO:0007669"/>
    <property type="project" value="UniProtKB-KW"/>
</dbReference>
<dbReference type="GO" id="GO:0003700">
    <property type="term" value="F:DNA-binding transcription factor activity"/>
    <property type="evidence" value="ECO:0007669"/>
    <property type="project" value="InterPro"/>
</dbReference>
<evidence type="ECO:0000313" key="10">
    <source>
        <dbReference type="EMBL" id="KAK1384811.1"/>
    </source>
</evidence>
<dbReference type="AlphaFoldDB" id="A0AAD8MTP1"/>
<keyword evidence="5" id="KW-0805">Transcription regulation</keyword>
<keyword evidence="1" id="KW-0479">Metal-binding</keyword>
<accession>A0AAD8MTP1</accession>
<evidence type="ECO:0000256" key="1">
    <source>
        <dbReference type="ARBA" id="ARBA00022723"/>
    </source>
</evidence>
<evidence type="ECO:0000256" key="6">
    <source>
        <dbReference type="ARBA" id="ARBA00023163"/>
    </source>
</evidence>
<feature type="domain" description="C2H2-type" evidence="9">
    <location>
        <begin position="411"/>
        <end position="433"/>
    </location>
</feature>
<dbReference type="PROSITE" id="PS00028">
    <property type="entry name" value="ZINC_FINGER_C2H2_1"/>
    <property type="match status" value="2"/>
</dbReference>
<sequence>MECNQRSGTTDNKSKILWKFKIPNNCSSSVNQEAECTKEFESGKALAGHLRIHAPAAFKKQPLFRRSDSENYSSSLSEDDDGEEDEEDYGDDGDMVFDCTQVMPRWPVKGPVRAKRGRRGIKRGLSVGCEDDEEEIRLRDGVDGLLLLNRVMDCSESSGLSILGGVAVQQINGGDQHQEEVTDGGSWTDNNRAEEFDDMRYVGNGFDEQAGKLDDYDPVPVMRKLGIEEGGSSDHVMKNYIGSVGQEGNAAAAAHVVGNHHVEVESDGMNTELALGGFGVPKHFDRINDKDSHEEKMVFGNSKNCKDKKMKMKMGLNQEKPPAVGSSLQVAGASTATNIYKCSTCDKTFSSHQALGGHRASHNKFKVTIINGNGDSSISKRPPHNPSSVSAIAAPALKLHTSPDQVSSTVYRCSVCEKIFASGQALGGHKRCHWTAPVADAHTDQAQAQPQAQLAVRSSGEEANTQAGGKRIRLMGFDLDVPASTVDNAAQDGGASW</sequence>
<feature type="compositionally biased region" description="Acidic residues" evidence="8">
    <location>
        <begin position="77"/>
        <end position="93"/>
    </location>
</feature>
<keyword evidence="3 7" id="KW-0863">Zinc-finger</keyword>
<evidence type="ECO:0000313" key="11">
    <source>
        <dbReference type="Proteomes" id="UP001237642"/>
    </source>
</evidence>
<dbReference type="Gene3D" id="3.30.160.60">
    <property type="entry name" value="Classic Zinc Finger"/>
    <property type="match status" value="1"/>
</dbReference>
<dbReference type="InterPro" id="IPR013087">
    <property type="entry name" value="Znf_C2H2_type"/>
</dbReference>
<gene>
    <name evidence="10" type="ORF">POM88_022546</name>
</gene>
<keyword evidence="6" id="KW-0804">Transcription</keyword>
<evidence type="ECO:0000256" key="4">
    <source>
        <dbReference type="ARBA" id="ARBA00022833"/>
    </source>
</evidence>
<feature type="region of interest" description="Disordered" evidence="8">
    <location>
        <begin position="63"/>
        <end position="93"/>
    </location>
</feature>
<evidence type="ECO:0000256" key="7">
    <source>
        <dbReference type="PROSITE-ProRule" id="PRU00042"/>
    </source>
</evidence>
<organism evidence="10 11">
    <name type="scientific">Heracleum sosnowskyi</name>
    <dbReference type="NCBI Taxonomy" id="360622"/>
    <lineage>
        <taxon>Eukaryota</taxon>
        <taxon>Viridiplantae</taxon>
        <taxon>Streptophyta</taxon>
        <taxon>Embryophyta</taxon>
        <taxon>Tracheophyta</taxon>
        <taxon>Spermatophyta</taxon>
        <taxon>Magnoliopsida</taxon>
        <taxon>eudicotyledons</taxon>
        <taxon>Gunneridae</taxon>
        <taxon>Pentapetalae</taxon>
        <taxon>asterids</taxon>
        <taxon>campanulids</taxon>
        <taxon>Apiales</taxon>
        <taxon>Apiaceae</taxon>
        <taxon>Apioideae</taxon>
        <taxon>apioid superclade</taxon>
        <taxon>Tordylieae</taxon>
        <taxon>Tordyliinae</taxon>
        <taxon>Heracleum</taxon>
    </lineage>
</organism>
<dbReference type="InterPro" id="IPR036236">
    <property type="entry name" value="Znf_C2H2_sf"/>
</dbReference>
<dbReference type="GO" id="GO:0000976">
    <property type="term" value="F:transcription cis-regulatory region binding"/>
    <property type="evidence" value="ECO:0007669"/>
    <property type="project" value="TreeGrafter"/>
</dbReference>
<name>A0AAD8MTP1_9APIA</name>
<dbReference type="PANTHER" id="PTHR45988:SF18">
    <property type="entry name" value="C2H2-TYPE ZINC FINGER FAMILY PROTEIN"/>
    <property type="match status" value="1"/>
</dbReference>
<dbReference type="SMART" id="SM00355">
    <property type="entry name" value="ZnF_C2H2"/>
    <property type="match status" value="3"/>
</dbReference>
<dbReference type="PANTHER" id="PTHR45988">
    <property type="entry name" value="C2H2 TYPE ZINC FINGER TRANSCRIPTION FACTOR FAMILY-RELATED"/>
    <property type="match status" value="1"/>
</dbReference>
<dbReference type="Pfam" id="PF13912">
    <property type="entry name" value="zf-C2H2_6"/>
    <property type="match status" value="3"/>
</dbReference>
<proteinExistence type="predicted"/>
<comment type="caution">
    <text evidence="10">The sequence shown here is derived from an EMBL/GenBank/DDBJ whole genome shotgun (WGS) entry which is preliminary data.</text>
</comment>
<evidence type="ECO:0000259" key="9">
    <source>
        <dbReference type="PROSITE" id="PS50157"/>
    </source>
</evidence>
<reference evidence="10" key="1">
    <citation type="submission" date="2023-02" db="EMBL/GenBank/DDBJ databases">
        <title>Genome of toxic invasive species Heracleum sosnowskyi carries increased number of genes despite the absence of recent whole-genome duplications.</title>
        <authorList>
            <person name="Schelkunov M."/>
            <person name="Shtratnikova V."/>
            <person name="Makarenko M."/>
            <person name="Klepikova A."/>
            <person name="Omelchenko D."/>
            <person name="Novikova G."/>
            <person name="Obukhova E."/>
            <person name="Bogdanov V."/>
            <person name="Penin A."/>
            <person name="Logacheva M."/>
        </authorList>
    </citation>
    <scope>NUCLEOTIDE SEQUENCE</scope>
    <source>
        <strain evidence="10">Hsosn_3</strain>
        <tissue evidence="10">Leaf</tissue>
    </source>
</reference>
<evidence type="ECO:0000256" key="8">
    <source>
        <dbReference type="SAM" id="MobiDB-lite"/>
    </source>
</evidence>
<evidence type="ECO:0000256" key="3">
    <source>
        <dbReference type="ARBA" id="ARBA00022771"/>
    </source>
</evidence>
<dbReference type="Proteomes" id="UP001237642">
    <property type="component" value="Unassembled WGS sequence"/>
</dbReference>